<organism evidence="9">
    <name type="scientific">Culicoides sonorensis</name>
    <name type="common">Biting midge</name>
    <dbReference type="NCBI Taxonomy" id="179676"/>
    <lineage>
        <taxon>Eukaryota</taxon>
        <taxon>Metazoa</taxon>
        <taxon>Ecdysozoa</taxon>
        <taxon>Arthropoda</taxon>
        <taxon>Hexapoda</taxon>
        <taxon>Insecta</taxon>
        <taxon>Pterygota</taxon>
        <taxon>Neoptera</taxon>
        <taxon>Endopterygota</taxon>
        <taxon>Diptera</taxon>
        <taxon>Nematocera</taxon>
        <taxon>Chironomoidea</taxon>
        <taxon>Ceratopogonidae</taxon>
        <taxon>Ceratopogoninae</taxon>
        <taxon>Culicoides</taxon>
        <taxon>Monoculicoides</taxon>
    </lineage>
</organism>
<evidence type="ECO:0000313" key="9">
    <source>
        <dbReference type="EMBL" id="SSX17138.1"/>
    </source>
</evidence>
<keyword evidence="4" id="KW-0560">Oxidoreductase</keyword>
<evidence type="ECO:0000256" key="4">
    <source>
        <dbReference type="ARBA" id="ARBA00023002"/>
    </source>
</evidence>
<dbReference type="Gene3D" id="3.90.180.10">
    <property type="entry name" value="Medium-chain alcohol dehydrogenases, catalytic domain"/>
    <property type="match status" value="1"/>
</dbReference>
<gene>
    <name evidence="9" type="primary">CSON009976</name>
</gene>
<dbReference type="PANTHER" id="PTHR11695">
    <property type="entry name" value="ALCOHOL DEHYDROGENASE RELATED"/>
    <property type="match status" value="1"/>
</dbReference>
<feature type="domain" description="Enoyl reductase (ER)" evidence="7">
    <location>
        <begin position="42"/>
        <end position="388"/>
    </location>
</feature>
<dbReference type="OMA" id="PVVPGWD"/>
<evidence type="ECO:0000256" key="6">
    <source>
        <dbReference type="SAM" id="MobiDB-lite"/>
    </source>
</evidence>
<feature type="compositionally biased region" description="Basic and acidic residues" evidence="6">
    <location>
        <begin position="406"/>
        <end position="423"/>
    </location>
</feature>
<sequence length="423" mass="46272">MNSITKILRRVNVNINRCAYVTAADAQEKTKQVREWHILKYGSLDDLVYKENSEKPRISEPTEVMIKVHAASVNPIDVAMIKGYGSTFLNLARACGNGWEFPLVLGRDFVGEVVQKGMNVPERDARLGQLVWGVVPVHKQGSHRDYVVVNKNFIADKPTNVLDTDATGFLYAGMTAWSGIFVSGMLGGPLAIATGTGGGKYKNVLVLGASGGVGSIATQILLAEQANVTATCSPDAIPFVDSLGAVPNVLDYTANDYYQKLSSCGPFDLVLDCAGRGPDYAQELPCTFHTYVTFSSPTLRNMDDMGLIAGNVKNLADLFISNIKTLGAKKAVVKWAYFIPAPQGLKYLGNLVRSGQLTSVTSTVFHFENANLAYKRVEEKHLRGKIVLDFMNSVPLEQTMKSETIPQKERETKNEEKPKEIQN</sequence>
<keyword evidence="3" id="KW-0809">Transit peptide</keyword>
<evidence type="ECO:0000313" key="8">
    <source>
        <dbReference type="EMBL" id="SSW96751.1"/>
    </source>
</evidence>
<keyword evidence="5" id="KW-0496">Mitochondrion</keyword>
<dbReference type="Gene3D" id="3.40.50.720">
    <property type="entry name" value="NAD(P)-binding Rossmann-like Domain"/>
    <property type="match status" value="1"/>
</dbReference>
<dbReference type="GO" id="GO:0016491">
    <property type="term" value="F:oxidoreductase activity"/>
    <property type="evidence" value="ECO:0007669"/>
    <property type="project" value="UniProtKB-KW"/>
</dbReference>
<dbReference type="InterPro" id="IPR011032">
    <property type="entry name" value="GroES-like_sf"/>
</dbReference>
<name>A0A336LU18_CULSO</name>
<proteinExistence type="inferred from homology"/>
<dbReference type="GO" id="GO:0005739">
    <property type="term" value="C:mitochondrion"/>
    <property type="evidence" value="ECO:0007669"/>
    <property type="project" value="UniProtKB-SubCell"/>
</dbReference>
<reference evidence="9" key="2">
    <citation type="submission" date="2018-07" db="EMBL/GenBank/DDBJ databases">
        <authorList>
            <person name="Quirk P.G."/>
            <person name="Krulwich T.A."/>
        </authorList>
    </citation>
    <scope>NUCLEOTIDE SEQUENCE</scope>
</reference>
<reference evidence="8" key="1">
    <citation type="submission" date="2018-04" db="EMBL/GenBank/DDBJ databases">
        <authorList>
            <person name="Go L.Y."/>
            <person name="Mitchell J.A."/>
        </authorList>
    </citation>
    <scope>NUCLEOTIDE SEQUENCE</scope>
    <source>
        <tissue evidence="8">Whole organism</tissue>
    </source>
</reference>
<evidence type="ECO:0000256" key="2">
    <source>
        <dbReference type="ARBA" id="ARBA00010371"/>
    </source>
</evidence>
<dbReference type="InterPro" id="IPR050700">
    <property type="entry name" value="YIM1/Zinc_Alcohol_DH_Fams"/>
</dbReference>
<accession>A0A336LU18</accession>
<dbReference type="PANTHER" id="PTHR11695:SF294">
    <property type="entry name" value="RETICULON-4-INTERACTING PROTEIN 1, MITOCHONDRIAL"/>
    <property type="match status" value="1"/>
</dbReference>
<dbReference type="EMBL" id="UFQS01000003">
    <property type="protein sequence ID" value="SSW96751.1"/>
    <property type="molecule type" value="Genomic_DNA"/>
</dbReference>
<feature type="region of interest" description="Disordered" evidence="6">
    <location>
        <begin position="399"/>
        <end position="423"/>
    </location>
</feature>
<dbReference type="Pfam" id="PF13602">
    <property type="entry name" value="ADH_zinc_N_2"/>
    <property type="match status" value="1"/>
</dbReference>
<dbReference type="InterPro" id="IPR036291">
    <property type="entry name" value="NAD(P)-bd_dom_sf"/>
</dbReference>
<dbReference type="EMBL" id="UFQT01000003">
    <property type="protein sequence ID" value="SSX17138.1"/>
    <property type="molecule type" value="Genomic_DNA"/>
</dbReference>
<evidence type="ECO:0000256" key="5">
    <source>
        <dbReference type="ARBA" id="ARBA00023128"/>
    </source>
</evidence>
<dbReference type="SUPFAM" id="SSF51735">
    <property type="entry name" value="NAD(P)-binding Rossmann-fold domains"/>
    <property type="match status" value="1"/>
</dbReference>
<protein>
    <submittedName>
        <fullName evidence="9">CSON009976 protein</fullName>
    </submittedName>
</protein>
<comment type="similarity">
    <text evidence="2">Belongs to the zinc-containing alcohol dehydrogenase family. Quinone oxidoreductase subfamily.</text>
</comment>
<dbReference type="InterPro" id="IPR013154">
    <property type="entry name" value="ADH-like_N"/>
</dbReference>
<dbReference type="AlphaFoldDB" id="A0A336LU18"/>
<dbReference type="FunFam" id="3.40.50.720:FF:000147">
    <property type="entry name" value="Reticulon-4-interacting protein 1 homolog, mitochondrial"/>
    <property type="match status" value="1"/>
</dbReference>
<comment type="subcellular location">
    <subcellularLocation>
        <location evidence="1">Mitochondrion</location>
    </subcellularLocation>
</comment>
<dbReference type="SMART" id="SM00829">
    <property type="entry name" value="PKS_ER"/>
    <property type="match status" value="1"/>
</dbReference>
<evidence type="ECO:0000256" key="1">
    <source>
        <dbReference type="ARBA" id="ARBA00004173"/>
    </source>
</evidence>
<dbReference type="SUPFAM" id="SSF50129">
    <property type="entry name" value="GroES-like"/>
    <property type="match status" value="1"/>
</dbReference>
<dbReference type="Pfam" id="PF08240">
    <property type="entry name" value="ADH_N"/>
    <property type="match status" value="1"/>
</dbReference>
<evidence type="ECO:0000256" key="3">
    <source>
        <dbReference type="ARBA" id="ARBA00022946"/>
    </source>
</evidence>
<dbReference type="InterPro" id="IPR020843">
    <property type="entry name" value="ER"/>
</dbReference>
<evidence type="ECO:0000259" key="7">
    <source>
        <dbReference type="SMART" id="SM00829"/>
    </source>
</evidence>
<dbReference type="VEuPathDB" id="VectorBase:CSON009976"/>